<protein>
    <submittedName>
        <fullName evidence="2">Uncharacterized protein</fullName>
    </submittedName>
</protein>
<comment type="caution">
    <text evidence="2">The sequence shown here is derived from an EMBL/GenBank/DDBJ whole genome shotgun (WGS) entry which is preliminary data.</text>
</comment>
<feature type="compositionally biased region" description="Acidic residues" evidence="1">
    <location>
        <begin position="33"/>
        <end position="49"/>
    </location>
</feature>
<feature type="compositionally biased region" description="Low complexity" evidence="1">
    <location>
        <begin position="168"/>
        <end position="179"/>
    </location>
</feature>
<reference evidence="2 3" key="1">
    <citation type="submission" date="2015-09" db="EMBL/GenBank/DDBJ databases">
        <title>Draft genome of a European isolate of the apple canker pathogen Neonectria ditissima.</title>
        <authorList>
            <person name="Gomez-Cortecero A."/>
            <person name="Harrison R.J."/>
            <person name="Armitage A.D."/>
        </authorList>
    </citation>
    <scope>NUCLEOTIDE SEQUENCE [LARGE SCALE GENOMIC DNA]</scope>
    <source>
        <strain evidence="2 3">R09/05</strain>
    </source>
</reference>
<dbReference type="AlphaFoldDB" id="A0A0N8H7J0"/>
<evidence type="ECO:0000313" key="2">
    <source>
        <dbReference type="EMBL" id="KPM41908.1"/>
    </source>
</evidence>
<feature type="region of interest" description="Disordered" evidence="1">
    <location>
        <begin position="604"/>
        <end position="812"/>
    </location>
</feature>
<feature type="region of interest" description="Disordered" evidence="1">
    <location>
        <begin position="1"/>
        <end position="298"/>
    </location>
</feature>
<proteinExistence type="predicted"/>
<feature type="compositionally biased region" description="Basic and acidic residues" evidence="1">
    <location>
        <begin position="697"/>
        <end position="710"/>
    </location>
</feature>
<evidence type="ECO:0000313" key="3">
    <source>
        <dbReference type="Proteomes" id="UP000050424"/>
    </source>
</evidence>
<feature type="region of interest" description="Disordered" evidence="1">
    <location>
        <begin position="893"/>
        <end position="914"/>
    </location>
</feature>
<gene>
    <name evidence="2" type="ORF">AK830_g4614</name>
</gene>
<keyword evidence="3" id="KW-1185">Reference proteome</keyword>
<feature type="region of interest" description="Disordered" evidence="1">
    <location>
        <begin position="506"/>
        <end position="579"/>
    </location>
</feature>
<dbReference type="EMBL" id="LKCW01000057">
    <property type="protein sequence ID" value="KPM41908.1"/>
    <property type="molecule type" value="Genomic_DNA"/>
</dbReference>
<feature type="compositionally biased region" description="Low complexity" evidence="1">
    <location>
        <begin position="637"/>
        <end position="647"/>
    </location>
</feature>
<organism evidence="2 3">
    <name type="scientific">Neonectria ditissima</name>
    <dbReference type="NCBI Taxonomy" id="78410"/>
    <lineage>
        <taxon>Eukaryota</taxon>
        <taxon>Fungi</taxon>
        <taxon>Dikarya</taxon>
        <taxon>Ascomycota</taxon>
        <taxon>Pezizomycotina</taxon>
        <taxon>Sordariomycetes</taxon>
        <taxon>Hypocreomycetidae</taxon>
        <taxon>Hypocreales</taxon>
        <taxon>Nectriaceae</taxon>
        <taxon>Neonectria</taxon>
    </lineage>
</organism>
<feature type="compositionally biased region" description="Polar residues" evidence="1">
    <location>
        <begin position="751"/>
        <end position="762"/>
    </location>
</feature>
<dbReference type="Proteomes" id="UP000050424">
    <property type="component" value="Unassembled WGS sequence"/>
</dbReference>
<feature type="compositionally biased region" description="Pro residues" evidence="1">
    <location>
        <begin position="237"/>
        <end position="249"/>
    </location>
</feature>
<name>A0A0N8H7J0_9HYPO</name>
<feature type="compositionally biased region" description="Low complexity" evidence="1">
    <location>
        <begin position="100"/>
        <end position="109"/>
    </location>
</feature>
<feature type="compositionally biased region" description="Low complexity" evidence="1">
    <location>
        <begin position="196"/>
        <end position="205"/>
    </location>
</feature>
<sequence length="914" mass="103002">MPLVITSPSGIKSRRVTVSDASSDKDPSSYSDTETDEEDLYDDDDDYQDELPPHDGTSVSGEDAPTPKAPKPSQRSQRLTAKNLAATKPLRPRAYRGPVATETAPTTRRTSTRRETPGNVPPRPVRQHRAPEPRPAPANIANTDGYRPSNPVPPHGNHMIPYSNSANMQQPPYLQQPMQNGYAGYFGPSYPLSNTQQPQQAQQPQQQPPHPYAHMPFSMGTDGMYTMYNGQDAGSSQPPPPPPPPPPNRAYPVPSYAPYQESTNALYHPSVQPPPAPQPQFNLPPHFAAGQAEGTNTTQMSAAGERAQLDSNMMGQLMARLTKIEEEVESRKTSEESLKREMEGYQFFAKRGQDTLSMEVANARREAEAATKRRHNVEQQWAEQLDRRLERERQTIKAELKEKLEAEREEREAYQEAREEARELRRLEKEVQDKRFRETLQLNLETQAKRATEAEGERARLTTEVEEVHAEMDAVLDKMLAMQTEMQAMQTETQAIQATLVEEAQKTEANMEKEEVETPPSPSLLDVRPGRPPRAPTPSWEDEAPLPEAPEPPSMSLHLTDSEDGEMDNVSDTSREMDEVEERRMLRLMREEIVEPIVSALSGLAKGPKLDGIPYQVPPMFAPFSPYPPYPDYGRGSPRSRTSSYTETESEDDRSVASRRHRRSSRRSENRRRSSQPRVVVPELNPGEAKSSSVSARIERIEERAAREEGPGSPPKVVNHGEAGESIESTPVVEDVPEGILPDGDDDEYTWVNSETTEQPVTQHIFPSKGVVSEANANEKSDLEVQPPKMVVQRTSPKDLAASKTPRSTQPDEEILFLTNDHNTEKPRRNAQDLDHSRNTGRYFMADFKDHMAMPDVYRRGRVNFHGKNSRHNRRFQLPIMPHAFYPMPYFPPTYAEMPSSRGRRRRGGDEDVD</sequence>
<feature type="compositionally biased region" description="Polar residues" evidence="1">
    <location>
        <begin position="1"/>
        <end position="10"/>
    </location>
</feature>
<feature type="compositionally biased region" description="Pro residues" evidence="1">
    <location>
        <begin position="616"/>
        <end position="631"/>
    </location>
</feature>
<accession>A0A0N8H7J0</accession>
<evidence type="ECO:0000256" key="1">
    <source>
        <dbReference type="SAM" id="MobiDB-lite"/>
    </source>
</evidence>